<protein>
    <submittedName>
        <fullName evidence="1">Uncharacterized protein</fullName>
    </submittedName>
</protein>
<accession>A0ABQ8FL03</accession>
<proteinExistence type="predicted"/>
<dbReference type="EMBL" id="JAFCIX010000047">
    <property type="protein sequence ID" value="KAH6600131.1"/>
    <property type="molecule type" value="Genomic_DNA"/>
</dbReference>
<organism evidence="1 2">
    <name type="scientific">Batrachochytrium salamandrivorans</name>
    <dbReference type="NCBI Taxonomy" id="1357716"/>
    <lineage>
        <taxon>Eukaryota</taxon>
        <taxon>Fungi</taxon>
        <taxon>Fungi incertae sedis</taxon>
        <taxon>Chytridiomycota</taxon>
        <taxon>Chytridiomycota incertae sedis</taxon>
        <taxon>Chytridiomycetes</taxon>
        <taxon>Rhizophydiales</taxon>
        <taxon>Rhizophydiales incertae sedis</taxon>
        <taxon>Batrachochytrium</taxon>
    </lineage>
</organism>
<keyword evidence="2" id="KW-1185">Reference proteome</keyword>
<evidence type="ECO:0000313" key="1">
    <source>
        <dbReference type="EMBL" id="KAH6600131.1"/>
    </source>
</evidence>
<reference evidence="1 2" key="1">
    <citation type="submission" date="2021-02" db="EMBL/GenBank/DDBJ databases">
        <title>Variation within the Batrachochytrium salamandrivorans European outbreak.</title>
        <authorList>
            <person name="Kelly M."/>
            <person name="Pasmans F."/>
            <person name="Shea T.P."/>
            <person name="Munoz J.F."/>
            <person name="Carranza S."/>
            <person name="Cuomo C.A."/>
            <person name="Martel A."/>
        </authorList>
    </citation>
    <scope>NUCLEOTIDE SEQUENCE [LARGE SCALE GENOMIC DNA]</scope>
    <source>
        <strain evidence="1 2">AMFP18/2</strain>
    </source>
</reference>
<gene>
    <name evidence="1" type="ORF">BASA50_002523</name>
</gene>
<comment type="caution">
    <text evidence="1">The sequence shown here is derived from an EMBL/GenBank/DDBJ whole genome shotgun (WGS) entry which is preliminary data.</text>
</comment>
<sequence>MKHFEEQLETEVFEANLELRNLRDESQKDDLMANRDTAQAIDASHQLQRTNPVRASVCYLRQHRRA</sequence>
<name>A0ABQ8FL03_9FUNG</name>
<dbReference type="Proteomes" id="UP001648503">
    <property type="component" value="Unassembled WGS sequence"/>
</dbReference>
<evidence type="ECO:0000313" key="2">
    <source>
        <dbReference type="Proteomes" id="UP001648503"/>
    </source>
</evidence>